<protein>
    <submittedName>
        <fullName evidence="3">Uncharacterized protein LOC108989168</fullName>
    </submittedName>
</protein>
<name>A0A2I4EFQ6_JUGRE</name>
<feature type="compositionally biased region" description="Basic and acidic residues" evidence="1">
    <location>
        <begin position="33"/>
        <end position="51"/>
    </location>
</feature>
<dbReference type="Gramene" id="Jr14_07080_p1">
    <property type="protein sequence ID" value="cds.Jr14_07080_p1"/>
    <property type="gene ID" value="Jr14_07080"/>
</dbReference>
<dbReference type="OrthoDB" id="1869053at2759"/>
<accession>A0A2I4EFQ6</accession>
<dbReference type="GeneID" id="108989168"/>
<keyword evidence="2" id="KW-1185">Reference proteome</keyword>
<dbReference type="KEGG" id="jre:108989168"/>
<evidence type="ECO:0000313" key="2">
    <source>
        <dbReference type="Proteomes" id="UP000235220"/>
    </source>
</evidence>
<gene>
    <name evidence="3" type="primary">LOC108989168</name>
</gene>
<dbReference type="FunCoup" id="A0A2I4EFQ6">
    <property type="interactions" value="1952"/>
</dbReference>
<reference evidence="3" key="1">
    <citation type="submission" date="2025-08" db="UniProtKB">
        <authorList>
            <consortium name="RefSeq"/>
        </authorList>
    </citation>
    <scope>IDENTIFICATION</scope>
    <source>
        <tissue evidence="3">Leaves</tissue>
    </source>
</reference>
<dbReference type="Proteomes" id="UP000235220">
    <property type="component" value="Chromosome 14"/>
</dbReference>
<dbReference type="PANTHER" id="PTHR36032">
    <property type="entry name" value="PHOSPHOPANTOTHENATE--CYSTEINE LIGASE 2"/>
    <property type="match status" value="1"/>
</dbReference>
<evidence type="ECO:0000256" key="1">
    <source>
        <dbReference type="SAM" id="MobiDB-lite"/>
    </source>
</evidence>
<dbReference type="AlphaFoldDB" id="A0A2I4EFQ6"/>
<evidence type="ECO:0000313" key="3">
    <source>
        <dbReference type="RefSeq" id="XP_018818234.1"/>
    </source>
</evidence>
<dbReference type="RefSeq" id="XP_018818234.1">
    <property type="nucleotide sequence ID" value="XM_018962689.2"/>
</dbReference>
<dbReference type="STRING" id="51240.A0A2I4EFQ6"/>
<proteinExistence type="predicted"/>
<feature type="region of interest" description="Disordered" evidence="1">
    <location>
        <begin position="29"/>
        <end position="53"/>
    </location>
</feature>
<sequence length="168" mass="18581">MLENPTPTLQAADTTIKRYAPPNQRNRTLNRRKTADRFERPSNLHGNDLEKNQVAVSRNLSPIDHGDSVSSNLLNETPRSGLIALEGCCSSEASRLLNERWAAALHHYNNPSTDLSERPVMYSGSAASPWGGQFKLPHQIMAPPSGSQMDFLGELRRAMRNANANFGN</sequence>
<dbReference type="PANTHER" id="PTHR36032:SF1">
    <property type="entry name" value="PHOSPHOPANTOTHENATE--CYSTEINE LIGASE 2"/>
    <property type="match status" value="1"/>
</dbReference>
<organism evidence="2 3">
    <name type="scientific">Juglans regia</name>
    <name type="common">English walnut</name>
    <dbReference type="NCBI Taxonomy" id="51240"/>
    <lineage>
        <taxon>Eukaryota</taxon>
        <taxon>Viridiplantae</taxon>
        <taxon>Streptophyta</taxon>
        <taxon>Embryophyta</taxon>
        <taxon>Tracheophyta</taxon>
        <taxon>Spermatophyta</taxon>
        <taxon>Magnoliopsida</taxon>
        <taxon>eudicotyledons</taxon>
        <taxon>Gunneridae</taxon>
        <taxon>Pentapetalae</taxon>
        <taxon>rosids</taxon>
        <taxon>fabids</taxon>
        <taxon>Fagales</taxon>
        <taxon>Juglandaceae</taxon>
        <taxon>Juglans</taxon>
    </lineage>
</organism>